<keyword evidence="7" id="KW-0511">Multifunctional enzyme</keyword>
<evidence type="ECO:0000256" key="3">
    <source>
        <dbReference type="ARBA" id="ARBA00022450"/>
    </source>
</evidence>
<dbReference type="GO" id="GO:0006633">
    <property type="term" value="P:fatty acid biosynthetic process"/>
    <property type="evidence" value="ECO:0007669"/>
    <property type="project" value="InterPro"/>
</dbReference>
<dbReference type="FunFam" id="3.40.47.10:FF:000019">
    <property type="entry name" value="Polyketide synthase type I"/>
    <property type="match status" value="1"/>
</dbReference>
<evidence type="ECO:0000256" key="5">
    <source>
        <dbReference type="ARBA" id="ARBA00022679"/>
    </source>
</evidence>
<dbReference type="SMART" id="SM00825">
    <property type="entry name" value="PKS_KS"/>
    <property type="match status" value="1"/>
</dbReference>
<dbReference type="SMART" id="SM00822">
    <property type="entry name" value="PKS_KR"/>
    <property type="match status" value="1"/>
</dbReference>
<dbReference type="Pfam" id="PF02801">
    <property type="entry name" value="Ketoacyl-synt_C"/>
    <property type="match status" value="1"/>
</dbReference>
<dbReference type="InterPro" id="IPR020806">
    <property type="entry name" value="PKS_PP-bd"/>
</dbReference>
<evidence type="ECO:0000256" key="8">
    <source>
        <dbReference type="ARBA" id="ARBA00023315"/>
    </source>
</evidence>
<dbReference type="Pfam" id="PF16197">
    <property type="entry name" value="KAsynt_C_assoc"/>
    <property type="match status" value="1"/>
</dbReference>
<keyword evidence="6" id="KW-0045">Antibiotic biosynthesis</keyword>
<dbReference type="PROSITE" id="PS52019">
    <property type="entry name" value="PKS_MFAS_DH"/>
    <property type="match status" value="1"/>
</dbReference>
<dbReference type="Pfam" id="PF00698">
    <property type="entry name" value="Acyl_transf_1"/>
    <property type="match status" value="1"/>
</dbReference>
<evidence type="ECO:0000256" key="9">
    <source>
        <dbReference type="PROSITE-ProRule" id="PRU01363"/>
    </source>
</evidence>
<dbReference type="InterPro" id="IPR036291">
    <property type="entry name" value="NAD(P)-bd_dom_sf"/>
</dbReference>
<dbReference type="SUPFAM" id="SSF53901">
    <property type="entry name" value="Thiolase-like"/>
    <property type="match status" value="1"/>
</dbReference>
<dbReference type="SMART" id="SM00827">
    <property type="entry name" value="PKS_AT"/>
    <property type="match status" value="1"/>
</dbReference>
<dbReference type="Gene3D" id="1.10.1200.10">
    <property type="entry name" value="ACP-like"/>
    <property type="match status" value="1"/>
</dbReference>
<dbReference type="Gene3D" id="3.40.366.10">
    <property type="entry name" value="Malonyl-Coenzyme A Acyl Carrier Protein, domain 2"/>
    <property type="match status" value="1"/>
</dbReference>
<dbReference type="SUPFAM" id="SSF51735">
    <property type="entry name" value="NAD(P)-binding Rossmann-fold domains"/>
    <property type="match status" value="2"/>
</dbReference>
<dbReference type="SMART" id="SM00823">
    <property type="entry name" value="PKS_PP"/>
    <property type="match status" value="1"/>
</dbReference>
<dbReference type="Gene3D" id="3.10.129.110">
    <property type="entry name" value="Polyketide synthase dehydratase"/>
    <property type="match status" value="1"/>
</dbReference>
<dbReference type="InterPro" id="IPR014030">
    <property type="entry name" value="Ketoacyl_synth_N"/>
</dbReference>
<dbReference type="PANTHER" id="PTHR43775">
    <property type="entry name" value="FATTY ACID SYNTHASE"/>
    <property type="match status" value="1"/>
</dbReference>
<feature type="domain" description="PKS/mFAS DH" evidence="13">
    <location>
        <begin position="933"/>
        <end position="1203"/>
    </location>
</feature>
<keyword evidence="8" id="KW-0012">Acyltransferase</keyword>
<dbReference type="SMART" id="SM00826">
    <property type="entry name" value="PKS_DH"/>
    <property type="match status" value="1"/>
</dbReference>
<dbReference type="InterPro" id="IPR042104">
    <property type="entry name" value="PKS_dehydratase_sf"/>
</dbReference>
<evidence type="ECO:0000256" key="7">
    <source>
        <dbReference type="ARBA" id="ARBA00023268"/>
    </source>
</evidence>
<dbReference type="SUPFAM" id="SSF55048">
    <property type="entry name" value="Probable ACP-binding domain of malonyl-CoA ACP transacylase"/>
    <property type="match status" value="1"/>
</dbReference>
<feature type="compositionally biased region" description="Pro residues" evidence="10">
    <location>
        <begin position="1055"/>
        <end position="1065"/>
    </location>
</feature>
<keyword evidence="15" id="KW-1185">Reference proteome</keyword>
<dbReference type="GO" id="GO:0004312">
    <property type="term" value="F:fatty acid synthase activity"/>
    <property type="evidence" value="ECO:0007669"/>
    <property type="project" value="TreeGrafter"/>
</dbReference>
<evidence type="ECO:0000259" key="11">
    <source>
        <dbReference type="PROSITE" id="PS50075"/>
    </source>
</evidence>
<comment type="pathway">
    <text evidence="2">Antibiotic biosynthesis.</text>
</comment>
<gene>
    <name evidence="14" type="ORF">FXF69_22510</name>
</gene>
<dbReference type="Pfam" id="PF08990">
    <property type="entry name" value="Docking"/>
    <property type="match status" value="1"/>
</dbReference>
<dbReference type="InterPro" id="IPR014043">
    <property type="entry name" value="Acyl_transferase_dom"/>
</dbReference>
<evidence type="ECO:0000256" key="4">
    <source>
        <dbReference type="ARBA" id="ARBA00022553"/>
    </source>
</evidence>
<dbReference type="Proteomes" id="UP000323380">
    <property type="component" value="Unassembled WGS sequence"/>
</dbReference>
<dbReference type="InterPro" id="IPR020841">
    <property type="entry name" value="PKS_Beta-ketoAc_synthase_dom"/>
</dbReference>
<dbReference type="InterPro" id="IPR032821">
    <property type="entry name" value="PKS_assoc"/>
</dbReference>
<dbReference type="SUPFAM" id="SSF47336">
    <property type="entry name" value="ACP-like"/>
    <property type="match status" value="1"/>
</dbReference>
<dbReference type="PROSITE" id="PS00606">
    <property type="entry name" value="KS3_1"/>
    <property type="match status" value="1"/>
</dbReference>
<evidence type="ECO:0000256" key="6">
    <source>
        <dbReference type="ARBA" id="ARBA00023194"/>
    </source>
</evidence>
<dbReference type="Pfam" id="PF21089">
    <property type="entry name" value="PKS_DH_N"/>
    <property type="match status" value="1"/>
</dbReference>
<dbReference type="InterPro" id="IPR057326">
    <property type="entry name" value="KR_dom"/>
</dbReference>
<dbReference type="InterPro" id="IPR006162">
    <property type="entry name" value="Ppantetheine_attach_site"/>
</dbReference>
<feature type="domain" description="Carrier" evidence="11">
    <location>
        <begin position="1666"/>
        <end position="1741"/>
    </location>
</feature>
<dbReference type="InterPro" id="IPR049900">
    <property type="entry name" value="PKS_mFAS_DH"/>
</dbReference>
<dbReference type="Pfam" id="PF08659">
    <property type="entry name" value="KR"/>
    <property type="match status" value="1"/>
</dbReference>
<dbReference type="RefSeq" id="WP_067890614.1">
    <property type="nucleotide sequence ID" value="NZ_VSFG01000004.1"/>
</dbReference>
<dbReference type="Gene3D" id="3.30.70.3290">
    <property type="match status" value="1"/>
</dbReference>
<dbReference type="InterPro" id="IPR016035">
    <property type="entry name" value="Acyl_Trfase/lysoPLipase"/>
</dbReference>
<dbReference type="InterPro" id="IPR001227">
    <property type="entry name" value="Ac_transferase_dom_sf"/>
</dbReference>
<sequence>MANDEKLLGYLKRVTAELHQTRRRLQDVETREREPIAIVAMSCRYPGGVRSPEGLWKLVADGTDAVGPFPDDRGWDTGRLFDADPDRPGASYVREGGFVYDAGDFDAGFFGISPREALSMDPQQRIALELSWEVCERAGIDPHSLREKQVGVFVGSGGQDYAYVLDALPEAAETYLSTANAASVISGRIAYTLGLEGPALTVDTACSSSLVAVHLAAHALRRRECDLALAGGVLVMSLPAPFIAFSRQRGLAPDGRCKAFSDAADGTGWAEGAGILLLERLSDARRNGHRVLAVVRGSAVNQDGASNGLTAPNGPAQQRLIRHALAESRLAAGDVDAVEGHGTGTTLGDPIEAQALLATYGRNRPDDRPLWLGSIKSNIGHAQAAAGVAGIIKTVMAMRHGLLPKTLHVTEPSRHVDWDAGNVRLLTEAREWPEHGDDRPRRAAVSSFGVSGTNAHLIIEQAPEEEPGTEEALPWPDGAPVPWPVSARDAATLRAQAGRVAAGLDGADALSVGYSLATGRAALEHRAVVLAADTAAGAAGLAAVAAGEPRPDVLGGVASTGLTAFLFSGQGAQRPGMGRELYEAFPVFADALDAACAELDKHLDVPLKTVLWDDDRERLDQTVHTQAGLFAVEVALYRLLESWGLRPDLVAGHSVGELVAAHVAGVWTLPDAAALVAARGRLMQALPAGGAMAAVRATEDEASAALGPDTANAANTAIAAVNGPDSVVVSGPEAEVERVVAHFAALGRGTNRLRVSHAFHSPLLDPMLAEFGRVAAGLDHAEPSIPIVSNVTGDGSADHRSPEYWVRHARDAVRFADGVRHLESEGVTRFVEVGPDAVLTALAEGVLDAASGGRRVVVPVLRRDGGEAAALLTAVGALYADGADVDWHAVFAGRGARAVDLPTYPFQRKRHWPDAAAGAAGDVGAAGLEPAGHPLLGAVVAAPGSGGVVLTGRLAAGSRPWLTDHEVLGATPLPGAAFVDLLVRAADEVGADLVEELAVHEPMAPPESGLALQVVVGERDGSGGWPVSVFSRQADASPDVPWTRNATGRLAADGGPPPAPSPSPPQGAAAIDVGDAYERLLARGYAYGPLYRGLRAAWRHGRDLYAEIALPEGAAGASGFGIHPALLDAATHLVLLEEDADHVSLPTAWSGVRLHAEGAEAVRVRITSATGGGHALELADAAGRPVLSAASVTLEPVSAERLEAAGGVRGDALFHVEWTGTRLAAAPVPDCVVLGGDRYGLPGVPDLAALAGSAVPDVVFAPAPSGAGPAEVRRAGHEVLALAREWLADERFAGSRLAVVTENAVAAAPHEKPDDLAGAALWGLIRSAQEENPGRFVLLDTDGTGESARALPAAAALPEPQVALRAGEPRVPRLARSAAPPSGPAPWDPAGTVLITGGTGGIGPLIARHLVSAHGVRKLLLVSRRGPDAPGAAELRADLAALGADAEIAACDLADRDAVARLLDGRPLTGVVHAAGVLDDGVVSSLTPDRLDAVLRPKADAAWHLHELTRDMELTAFVLFSSVSGVLGGPGQGNYAMANAYLDALAVHRRGLGLPAASLAWGPWAEAGMARRLGDADLRRHERSGIPALATADALGLFDLALRDGAPAPLPVRLDLAALRSHAASGGIPAMLHGLVKVPARQSARDGGAAVLARRLAELAGPERDRFLLELVRAQVAAVLGHDDRDAVEPERAFSELGFSSLTAVQLRNALNAATGLRLPSTLVFDHPNAAAVAALLDAELDPAEPPTAPAVDEHLRALELALESTAADPDARARVTARLREITAAWAAASRPDGDTAAGSDDLAAVSASEMFEILDGELESSA</sequence>
<comment type="cofactor">
    <cofactor evidence="1">
        <name>pantetheine 4'-phosphate</name>
        <dbReference type="ChEBI" id="CHEBI:47942"/>
    </cofactor>
</comment>
<dbReference type="Gene3D" id="3.40.47.10">
    <property type="match status" value="1"/>
</dbReference>
<accession>A0A5D0NKD3</accession>
<proteinExistence type="predicted"/>
<feature type="active site" description="Proton donor; for dehydratase activity" evidence="9">
    <location>
        <position position="1128"/>
    </location>
</feature>
<feature type="active site" description="Proton acceptor; for dehydratase activity" evidence="9">
    <location>
        <position position="965"/>
    </location>
</feature>
<dbReference type="EMBL" id="VSFG01000004">
    <property type="protein sequence ID" value="TYB44907.1"/>
    <property type="molecule type" value="Genomic_DNA"/>
</dbReference>
<dbReference type="Pfam" id="PF00109">
    <property type="entry name" value="ketoacyl-synt"/>
    <property type="match status" value="1"/>
</dbReference>
<dbReference type="SMART" id="SM01294">
    <property type="entry name" value="PKS_PP_betabranch"/>
    <property type="match status" value="1"/>
</dbReference>
<name>A0A5D0NKD3_9ACTN</name>
<feature type="region of interest" description="N-terminal hotdog fold" evidence="9">
    <location>
        <begin position="933"/>
        <end position="1057"/>
    </location>
</feature>
<dbReference type="SUPFAM" id="SSF52151">
    <property type="entry name" value="FabD/lysophospholipase-like"/>
    <property type="match status" value="1"/>
</dbReference>
<dbReference type="InterPro" id="IPR049551">
    <property type="entry name" value="PKS_DH_C"/>
</dbReference>
<dbReference type="PANTHER" id="PTHR43775:SF51">
    <property type="entry name" value="INACTIVE PHENOLPHTHIOCEROL SYNTHESIS POLYKETIDE SYNTHASE TYPE I PKS1-RELATED"/>
    <property type="match status" value="1"/>
</dbReference>
<dbReference type="InterPro" id="IPR014031">
    <property type="entry name" value="Ketoacyl_synth_C"/>
</dbReference>
<dbReference type="PROSITE" id="PS50075">
    <property type="entry name" value="CARRIER"/>
    <property type="match status" value="1"/>
</dbReference>
<dbReference type="Gene3D" id="3.40.50.720">
    <property type="entry name" value="NAD(P)-binding Rossmann-like Domain"/>
    <property type="match status" value="1"/>
</dbReference>
<dbReference type="InterPro" id="IPR036736">
    <property type="entry name" value="ACP-like_sf"/>
</dbReference>
<dbReference type="FunFam" id="3.40.366.10:FF:000002">
    <property type="entry name" value="Probable polyketide synthase 2"/>
    <property type="match status" value="1"/>
</dbReference>
<dbReference type="GO" id="GO:0031177">
    <property type="term" value="F:phosphopantetheine binding"/>
    <property type="evidence" value="ECO:0007669"/>
    <property type="project" value="InterPro"/>
</dbReference>
<reference evidence="14 15" key="1">
    <citation type="submission" date="2019-08" db="EMBL/GenBank/DDBJ databases">
        <title>Actinomadura sp. nov. CYP1-5 isolated from mountain soil.</title>
        <authorList>
            <person name="Songsumanus A."/>
            <person name="Kuncharoen N."/>
            <person name="Kudo T."/>
            <person name="Yuki M."/>
            <person name="Igarashi Y."/>
            <person name="Tanasupawat S."/>
        </authorList>
    </citation>
    <scope>NUCLEOTIDE SEQUENCE [LARGE SCALE GENOMIC DNA]</scope>
    <source>
        <strain evidence="14 15">JCM 14158</strain>
    </source>
</reference>
<dbReference type="InterPro" id="IPR049552">
    <property type="entry name" value="PKS_DH_N"/>
</dbReference>
<dbReference type="STRING" id="1220554.GCA_001552135_02845"/>
<comment type="caution">
    <text evidence="14">The sequence shown here is derived from an EMBL/GenBank/DDBJ whole genome shotgun (WGS) entry which is preliminary data.</text>
</comment>
<dbReference type="Pfam" id="PF14765">
    <property type="entry name" value="PS-DH"/>
    <property type="match status" value="1"/>
</dbReference>
<keyword evidence="3" id="KW-0596">Phosphopantetheine</keyword>
<dbReference type="Pfam" id="PF00550">
    <property type="entry name" value="PP-binding"/>
    <property type="match status" value="1"/>
</dbReference>
<evidence type="ECO:0000259" key="13">
    <source>
        <dbReference type="PROSITE" id="PS52019"/>
    </source>
</evidence>
<protein>
    <submittedName>
        <fullName evidence="14">Type I polyketide synthase</fullName>
    </submittedName>
</protein>
<dbReference type="PROSITE" id="PS00012">
    <property type="entry name" value="PHOSPHOPANTETHEINE"/>
    <property type="match status" value="1"/>
</dbReference>
<dbReference type="GO" id="GO:0033068">
    <property type="term" value="P:macrolide biosynthetic process"/>
    <property type="evidence" value="ECO:0007669"/>
    <property type="project" value="UniProtKB-ARBA"/>
</dbReference>
<dbReference type="CDD" id="cd08956">
    <property type="entry name" value="KR_3_FAS_SDR_x"/>
    <property type="match status" value="1"/>
</dbReference>
<dbReference type="GO" id="GO:0004315">
    <property type="term" value="F:3-oxoacyl-[acyl-carrier-protein] synthase activity"/>
    <property type="evidence" value="ECO:0007669"/>
    <property type="project" value="InterPro"/>
</dbReference>
<keyword evidence="4" id="KW-0597">Phosphoprotein</keyword>
<evidence type="ECO:0000313" key="15">
    <source>
        <dbReference type="Proteomes" id="UP000323380"/>
    </source>
</evidence>
<dbReference type="InterPro" id="IPR016036">
    <property type="entry name" value="Malonyl_transacylase_ACP-bd"/>
</dbReference>
<feature type="domain" description="Ketosynthase family 3 (KS3)" evidence="12">
    <location>
        <begin position="33"/>
        <end position="461"/>
    </location>
</feature>
<feature type="region of interest" description="Disordered" evidence="10">
    <location>
        <begin position="1036"/>
        <end position="1069"/>
    </location>
</feature>
<dbReference type="InterPro" id="IPR013968">
    <property type="entry name" value="PKS_KR"/>
</dbReference>
<dbReference type="InterPro" id="IPR050091">
    <property type="entry name" value="PKS_NRPS_Biosynth_Enz"/>
</dbReference>
<dbReference type="PROSITE" id="PS52004">
    <property type="entry name" value="KS3_2"/>
    <property type="match status" value="1"/>
</dbReference>
<evidence type="ECO:0000313" key="14">
    <source>
        <dbReference type="EMBL" id="TYB44907.1"/>
    </source>
</evidence>
<dbReference type="InterPro" id="IPR009081">
    <property type="entry name" value="PP-bd_ACP"/>
</dbReference>
<feature type="region of interest" description="C-terminal hotdog fold" evidence="9">
    <location>
        <begin position="1068"/>
        <end position="1203"/>
    </location>
</feature>
<dbReference type="InterPro" id="IPR015083">
    <property type="entry name" value="NorB/c/GfsB-D-like_docking"/>
</dbReference>
<dbReference type="InterPro" id="IPR055123">
    <property type="entry name" value="SpnB-like_Rossmann"/>
</dbReference>
<dbReference type="CDD" id="cd00833">
    <property type="entry name" value="PKS"/>
    <property type="match status" value="1"/>
</dbReference>
<dbReference type="FunFam" id="1.10.1200.10:FF:000007">
    <property type="entry name" value="Probable polyketide synthase pks17"/>
    <property type="match status" value="1"/>
</dbReference>
<dbReference type="InterPro" id="IPR016039">
    <property type="entry name" value="Thiolase-like"/>
</dbReference>
<dbReference type="InterPro" id="IPR018201">
    <property type="entry name" value="Ketoacyl_synth_AS"/>
</dbReference>
<organism evidence="14 15">
    <name type="scientific">Actinomadura chibensis</name>
    <dbReference type="NCBI Taxonomy" id="392828"/>
    <lineage>
        <taxon>Bacteria</taxon>
        <taxon>Bacillati</taxon>
        <taxon>Actinomycetota</taxon>
        <taxon>Actinomycetes</taxon>
        <taxon>Streptosporangiales</taxon>
        <taxon>Thermomonosporaceae</taxon>
        <taxon>Actinomadura</taxon>
    </lineage>
</organism>
<evidence type="ECO:0000259" key="12">
    <source>
        <dbReference type="PROSITE" id="PS52004"/>
    </source>
</evidence>
<dbReference type="Pfam" id="PF22953">
    <property type="entry name" value="SpnB_Rossmann"/>
    <property type="match status" value="1"/>
</dbReference>
<keyword evidence="5" id="KW-0808">Transferase</keyword>
<evidence type="ECO:0000256" key="2">
    <source>
        <dbReference type="ARBA" id="ARBA00004792"/>
    </source>
</evidence>
<evidence type="ECO:0000256" key="10">
    <source>
        <dbReference type="SAM" id="MobiDB-lite"/>
    </source>
</evidence>
<dbReference type="InterPro" id="IPR020807">
    <property type="entry name" value="PKS_DH"/>
</dbReference>
<evidence type="ECO:0000256" key="1">
    <source>
        <dbReference type="ARBA" id="ARBA00001957"/>
    </source>
</evidence>